<dbReference type="Pfam" id="PF20511">
    <property type="entry name" value="PMI_typeI_cat"/>
    <property type="match status" value="1"/>
</dbReference>
<evidence type="ECO:0000256" key="4">
    <source>
        <dbReference type="PIRSR" id="PIRSR036894-1"/>
    </source>
</evidence>
<evidence type="ECO:0000256" key="5">
    <source>
        <dbReference type="PIRSR" id="PIRSR036894-2"/>
    </source>
</evidence>
<feature type="binding site" evidence="4">
    <location>
        <position position="105"/>
    </location>
    <ligand>
        <name>Zn(2+)</name>
        <dbReference type="ChEBI" id="CHEBI:29105"/>
    </ligand>
</feature>
<proteinExistence type="inferred from homology"/>
<dbReference type="PANTHER" id="PTHR42742:SF3">
    <property type="entry name" value="FRUCTOKINASE"/>
    <property type="match status" value="1"/>
</dbReference>
<dbReference type="CDD" id="cd07010">
    <property type="entry name" value="cupin_PMI_type_I_N_bac"/>
    <property type="match status" value="1"/>
</dbReference>
<dbReference type="InterPro" id="IPR011051">
    <property type="entry name" value="RmlC_Cupin_sf"/>
</dbReference>
<keyword evidence="3 8" id="KW-0413">Isomerase</keyword>
<evidence type="ECO:0000256" key="1">
    <source>
        <dbReference type="ARBA" id="ARBA00022723"/>
    </source>
</evidence>
<name>A0A2A6DZ56_9BACL</name>
<reference evidence="8 9" key="1">
    <citation type="submission" date="2016-12" db="EMBL/GenBank/DDBJ databases">
        <title>Candidatus Reconcilibacillus cellulovorans genome.</title>
        <authorList>
            <person name="Kolinko S."/>
            <person name="Wu Y.-W."/>
            <person name="Tachea F."/>
            <person name="Denzel E."/>
            <person name="Hiras J."/>
            <person name="Baecker N."/>
            <person name="Chan L.J."/>
            <person name="Eichorst S.A."/>
            <person name="Frey D."/>
            <person name="Adams P.D."/>
            <person name="Pray T."/>
            <person name="Tanjore D."/>
            <person name="Petzold C.J."/>
            <person name="Gladden J.M."/>
            <person name="Simmons B.A."/>
            <person name="Singer S.W."/>
        </authorList>
    </citation>
    <scope>NUCLEOTIDE SEQUENCE [LARGE SCALE GENOMIC DNA]</scope>
    <source>
        <strain evidence="8">JTherm</strain>
    </source>
</reference>
<feature type="active site" evidence="5">
    <location>
        <position position="200"/>
    </location>
</feature>
<dbReference type="Proteomes" id="UP000243688">
    <property type="component" value="Unassembled WGS sequence"/>
</dbReference>
<evidence type="ECO:0000256" key="2">
    <source>
        <dbReference type="ARBA" id="ARBA00022833"/>
    </source>
</evidence>
<comment type="caution">
    <text evidence="8">The sequence shown here is derived from an EMBL/GenBank/DDBJ whole genome shotgun (WGS) entry which is preliminary data.</text>
</comment>
<dbReference type="InterPro" id="IPR046457">
    <property type="entry name" value="PMI_typeI_cat"/>
</dbReference>
<comment type="similarity">
    <text evidence="3">Belongs to the mannose-6-phosphate isomerase type 1 family.</text>
</comment>
<dbReference type="GO" id="GO:0004476">
    <property type="term" value="F:mannose-6-phosphate isomerase activity"/>
    <property type="evidence" value="ECO:0007669"/>
    <property type="project" value="UniProtKB-UniRule"/>
</dbReference>
<sequence length="328" mass="36412">MTNVRLEPIKFSPDFKERVWGGRNLARYGFNLPEGRIGEAWAIADHPNGASRVADGPLVGLTLADLRGRFGPELFGTAYRFRPDGRFPLLIKWLDCEDDLSVQVHPDDRYERLAPGEWGKTEMWYVLDADPGARIVYGLKPGVDRAELERLVAENRVEEALLSTTVRPGDTFYIPAGTVHALCAGVLVAEIQQNSDTTYRLYDYGRLGLDGKPRELHVEDSLNVIRYGESGVYRSAVEVSPARPNEWIRLVASPYFVTDKALVDGECISATSPHSFAILMFCEGEGSLRWNGGERQVRPGECYLLPASLGEYTLAGRLTVLRSGLPPA</sequence>
<feature type="domain" description="Mannose-6-phosphate isomerase cupin" evidence="7">
    <location>
        <begin position="251"/>
        <end position="323"/>
    </location>
</feature>
<gene>
    <name evidence="8" type="ORF">BLM47_09370</name>
</gene>
<comment type="cofactor">
    <cofactor evidence="4">
        <name>Zn(2+)</name>
        <dbReference type="ChEBI" id="CHEBI:29105"/>
    </cofactor>
    <text evidence="4">Binds 1 zinc ion per subunit.</text>
</comment>
<organism evidence="8 9">
    <name type="scientific">Candidatus Reconcilbacillus cellulovorans</name>
    <dbReference type="NCBI Taxonomy" id="1906605"/>
    <lineage>
        <taxon>Bacteria</taxon>
        <taxon>Bacillati</taxon>
        <taxon>Bacillota</taxon>
        <taxon>Bacilli</taxon>
        <taxon>Bacillales</taxon>
        <taxon>Paenibacillaceae</taxon>
        <taxon>Candidatus Reconcilbacillus</taxon>
    </lineage>
</organism>
<dbReference type="Pfam" id="PF21621">
    <property type="entry name" value="MPI_cupin_dom"/>
    <property type="match status" value="1"/>
</dbReference>
<dbReference type="InterPro" id="IPR051804">
    <property type="entry name" value="Carb_Metab_Reg_Kinase/Isom"/>
</dbReference>
<dbReference type="PIRSF" id="PIRSF036894">
    <property type="entry name" value="PMI_Firm_short"/>
    <property type="match status" value="1"/>
</dbReference>
<evidence type="ECO:0000259" key="6">
    <source>
        <dbReference type="Pfam" id="PF20511"/>
    </source>
</evidence>
<feature type="binding site" evidence="4">
    <location>
        <position position="180"/>
    </location>
    <ligand>
        <name>Zn(2+)</name>
        <dbReference type="ChEBI" id="CHEBI:29105"/>
    </ligand>
</feature>
<feature type="domain" description="Phosphomannose isomerase type I catalytic" evidence="6">
    <location>
        <begin position="10"/>
        <end position="109"/>
    </location>
</feature>
<dbReference type="EMBL" id="MOXJ01000021">
    <property type="protein sequence ID" value="PDO10015.1"/>
    <property type="molecule type" value="Genomic_DNA"/>
</dbReference>
<dbReference type="EC" id="5.3.1.8" evidence="3"/>
<keyword evidence="1 3" id="KW-0479">Metal-binding</keyword>
<evidence type="ECO:0000259" key="7">
    <source>
        <dbReference type="Pfam" id="PF21621"/>
    </source>
</evidence>
<feature type="binding site" evidence="4">
    <location>
        <position position="122"/>
    </location>
    <ligand>
        <name>Zn(2+)</name>
        <dbReference type="ChEBI" id="CHEBI:29105"/>
    </ligand>
</feature>
<comment type="catalytic activity">
    <reaction evidence="3">
        <text>D-mannose 6-phosphate = D-fructose 6-phosphate</text>
        <dbReference type="Rhea" id="RHEA:12356"/>
        <dbReference type="ChEBI" id="CHEBI:58735"/>
        <dbReference type="ChEBI" id="CHEBI:61527"/>
        <dbReference type="EC" id="5.3.1.8"/>
    </reaction>
</comment>
<keyword evidence="2 3" id="KW-0862">Zinc</keyword>
<evidence type="ECO:0000313" key="9">
    <source>
        <dbReference type="Proteomes" id="UP000243688"/>
    </source>
</evidence>
<evidence type="ECO:0000256" key="3">
    <source>
        <dbReference type="PIRNR" id="PIRNR036894"/>
    </source>
</evidence>
<dbReference type="InterPro" id="IPR049071">
    <property type="entry name" value="MPI_cupin_dom"/>
</dbReference>
<dbReference type="InterPro" id="IPR014628">
    <property type="entry name" value="Man6P_isomerase_Firm_short"/>
</dbReference>
<dbReference type="GO" id="GO:0008270">
    <property type="term" value="F:zinc ion binding"/>
    <property type="evidence" value="ECO:0007669"/>
    <property type="project" value="UniProtKB-UniRule"/>
</dbReference>
<dbReference type="GO" id="GO:0005975">
    <property type="term" value="P:carbohydrate metabolic process"/>
    <property type="evidence" value="ECO:0007669"/>
    <property type="project" value="UniProtKB-UniRule"/>
</dbReference>
<dbReference type="AlphaFoldDB" id="A0A2A6DZ56"/>
<protein>
    <recommendedName>
        <fullName evidence="3">Mannose-6-phosphate isomerase</fullName>
        <ecNumber evidence="3">5.3.1.8</ecNumber>
    </recommendedName>
</protein>
<evidence type="ECO:0000313" key="8">
    <source>
        <dbReference type="EMBL" id="PDO10015.1"/>
    </source>
</evidence>
<dbReference type="PANTHER" id="PTHR42742">
    <property type="entry name" value="TRANSCRIPTIONAL REPRESSOR MPRA"/>
    <property type="match status" value="1"/>
</dbReference>
<dbReference type="Gene3D" id="2.60.120.10">
    <property type="entry name" value="Jelly Rolls"/>
    <property type="match status" value="2"/>
</dbReference>
<dbReference type="SUPFAM" id="SSF51182">
    <property type="entry name" value="RmlC-like cupins"/>
    <property type="match status" value="1"/>
</dbReference>
<dbReference type="InterPro" id="IPR014710">
    <property type="entry name" value="RmlC-like_jellyroll"/>
</dbReference>
<accession>A0A2A6DZ56</accession>